<evidence type="ECO:0000313" key="2">
    <source>
        <dbReference type="EMBL" id="KAJ7782739.1"/>
    </source>
</evidence>
<reference evidence="2" key="1">
    <citation type="submission" date="2023-03" db="EMBL/GenBank/DDBJ databases">
        <title>Massive genome expansion in bonnet fungi (Mycena s.s.) driven by repeated elements and novel gene families across ecological guilds.</title>
        <authorList>
            <consortium name="Lawrence Berkeley National Laboratory"/>
            <person name="Harder C.B."/>
            <person name="Miyauchi S."/>
            <person name="Viragh M."/>
            <person name="Kuo A."/>
            <person name="Thoen E."/>
            <person name="Andreopoulos B."/>
            <person name="Lu D."/>
            <person name="Skrede I."/>
            <person name="Drula E."/>
            <person name="Henrissat B."/>
            <person name="Morin E."/>
            <person name="Kohler A."/>
            <person name="Barry K."/>
            <person name="LaButti K."/>
            <person name="Morin E."/>
            <person name="Salamov A."/>
            <person name="Lipzen A."/>
            <person name="Mereny Z."/>
            <person name="Hegedus B."/>
            <person name="Baldrian P."/>
            <person name="Stursova M."/>
            <person name="Weitz H."/>
            <person name="Taylor A."/>
            <person name="Grigoriev I.V."/>
            <person name="Nagy L.G."/>
            <person name="Martin F."/>
            <person name="Kauserud H."/>
        </authorList>
    </citation>
    <scope>NUCLEOTIDE SEQUENCE</scope>
    <source>
        <strain evidence="2">CBHHK182m</strain>
    </source>
</reference>
<evidence type="ECO:0000256" key="1">
    <source>
        <dbReference type="SAM" id="MobiDB-lite"/>
    </source>
</evidence>
<comment type="caution">
    <text evidence="2">The sequence shown here is derived from an EMBL/GenBank/DDBJ whole genome shotgun (WGS) entry which is preliminary data.</text>
</comment>
<evidence type="ECO:0000313" key="3">
    <source>
        <dbReference type="Proteomes" id="UP001215598"/>
    </source>
</evidence>
<keyword evidence="3" id="KW-1185">Reference proteome</keyword>
<sequence>MPPLPSSPPSAVGPKFVKAEAVLAPMAKLADQSIVLHHPKTLTSMAVFCLFELPHGQPAGLPFFLVQAAAKIIAGNRDGAFVRNATNRLVAPAPQDVERTRVKVNDSTELLLAGNYFYFVGSSSNYSWDYNALKKFEQWVWPGTPEYWKFSAAREVPGMHDPDWRRLQGPVAAQYCKNADKRCLITGVPSPVESAHLLPDSELAWYRKNGLASSLGMSRALGGPSNLITLRADLNGAVFNHGDFVLVPLDGDAVCFFLCGDARHVIDLAHGRTVPLPTRVAEEATFMRFGYNILKGVEEHPETRSEKRTSQKCTTGSASAASEASSPQKRPRSEPRGEESADGGASAAGRGSAGGRGSSQSGSGRPGSRQSMVEDIGSDDSLGDDEAAASSDESLAGPSVDDEHDKVVKKVVEWLCPQSAQGLGASFKGGAHLSEGISLP</sequence>
<feature type="compositionally biased region" description="Acidic residues" evidence="1">
    <location>
        <begin position="376"/>
        <end position="387"/>
    </location>
</feature>
<dbReference type="Proteomes" id="UP001215598">
    <property type="component" value="Unassembled WGS sequence"/>
</dbReference>
<accession>A0AAD7P0K3</accession>
<proteinExistence type="predicted"/>
<feature type="compositionally biased region" description="Low complexity" evidence="1">
    <location>
        <begin position="317"/>
        <end position="326"/>
    </location>
</feature>
<gene>
    <name evidence="2" type="ORF">B0H16DRAFT_466087</name>
</gene>
<dbReference type="AlphaFoldDB" id="A0AAD7P0K3"/>
<feature type="region of interest" description="Disordered" evidence="1">
    <location>
        <begin position="299"/>
        <end position="404"/>
    </location>
</feature>
<feature type="compositionally biased region" description="Low complexity" evidence="1">
    <location>
        <begin position="358"/>
        <end position="371"/>
    </location>
</feature>
<feature type="compositionally biased region" description="Basic and acidic residues" evidence="1">
    <location>
        <begin position="299"/>
        <end position="309"/>
    </location>
</feature>
<protein>
    <recommendedName>
        <fullName evidence="4">HNH nuclease domain-containing protein</fullName>
    </recommendedName>
</protein>
<evidence type="ECO:0008006" key="4">
    <source>
        <dbReference type="Google" id="ProtNLM"/>
    </source>
</evidence>
<dbReference type="EMBL" id="JARKIB010000003">
    <property type="protein sequence ID" value="KAJ7782739.1"/>
    <property type="molecule type" value="Genomic_DNA"/>
</dbReference>
<name>A0AAD7P0K3_9AGAR</name>
<organism evidence="2 3">
    <name type="scientific">Mycena metata</name>
    <dbReference type="NCBI Taxonomy" id="1033252"/>
    <lineage>
        <taxon>Eukaryota</taxon>
        <taxon>Fungi</taxon>
        <taxon>Dikarya</taxon>
        <taxon>Basidiomycota</taxon>
        <taxon>Agaricomycotina</taxon>
        <taxon>Agaricomycetes</taxon>
        <taxon>Agaricomycetidae</taxon>
        <taxon>Agaricales</taxon>
        <taxon>Marasmiineae</taxon>
        <taxon>Mycenaceae</taxon>
        <taxon>Mycena</taxon>
    </lineage>
</organism>